<dbReference type="PANTHER" id="PTHR13696">
    <property type="entry name" value="P-LOOP CONTAINING NUCLEOSIDE TRIPHOSPHATE HYDROLASE"/>
    <property type="match status" value="1"/>
</dbReference>
<organism evidence="3 4">
    <name type="scientific">Selenomonas ruminis</name>
    <dbReference type="NCBI Taxonomy" id="2593411"/>
    <lineage>
        <taxon>Bacteria</taxon>
        <taxon>Bacillati</taxon>
        <taxon>Bacillota</taxon>
        <taxon>Negativicutes</taxon>
        <taxon>Selenomonadales</taxon>
        <taxon>Selenomonadaceae</taxon>
        <taxon>Selenomonas</taxon>
    </lineage>
</organism>
<gene>
    <name evidence="3" type="ORF">FZ040_12265</name>
</gene>
<dbReference type="Gene3D" id="3.40.50.300">
    <property type="entry name" value="P-loop containing nucleotide triphosphate hydrolases"/>
    <property type="match status" value="1"/>
</dbReference>
<evidence type="ECO:0000259" key="1">
    <source>
        <dbReference type="Pfam" id="PF12651"/>
    </source>
</evidence>
<evidence type="ECO:0000313" key="4">
    <source>
        <dbReference type="Proteomes" id="UP000323646"/>
    </source>
</evidence>
<evidence type="ECO:0000259" key="2">
    <source>
        <dbReference type="Pfam" id="PF13614"/>
    </source>
</evidence>
<comment type="caution">
    <text evidence="3">The sequence shown here is derived from an EMBL/GenBank/DDBJ whole genome shotgun (WGS) entry which is preliminary data.</text>
</comment>
<evidence type="ECO:0000313" key="3">
    <source>
        <dbReference type="EMBL" id="TYZ20214.1"/>
    </source>
</evidence>
<dbReference type="CDD" id="cd02042">
    <property type="entry name" value="ParAB_family"/>
    <property type="match status" value="1"/>
</dbReference>
<dbReference type="AlphaFoldDB" id="A0A5D6W0F3"/>
<dbReference type="OrthoDB" id="9815116at2"/>
<feature type="domain" description="Predicted DNA-binding protein ribbon-helix-helix" evidence="1">
    <location>
        <begin position="9"/>
        <end position="51"/>
    </location>
</feature>
<dbReference type="InterPro" id="IPR038733">
    <property type="entry name" value="Predicted_DNA_bind_prot_RHH"/>
</dbReference>
<dbReference type="SUPFAM" id="SSF52540">
    <property type="entry name" value="P-loop containing nucleoside triphosphate hydrolases"/>
    <property type="match status" value="1"/>
</dbReference>
<accession>A0A5D6W0F3</accession>
<dbReference type="Pfam" id="PF13614">
    <property type="entry name" value="AAA_31"/>
    <property type="match status" value="1"/>
</dbReference>
<feature type="domain" description="AAA" evidence="2">
    <location>
        <begin position="67"/>
        <end position="249"/>
    </location>
</feature>
<dbReference type="InterPro" id="IPR027417">
    <property type="entry name" value="P-loop_NTPase"/>
</dbReference>
<dbReference type="PANTHER" id="PTHR13696:SF52">
    <property type="entry name" value="PARA FAMILY PROTEIN CT_582"/>
    <property type="match status" value="1"/>
</dbReference>
<reference evidence="3 4" key="1">
    <citation type="submission" date="2019-08" db="EMBL/GenBank/DDBJ databases">
        <title>Selenomonas sp. mPRGC5 and Selenomonas sp. mPRGC8 isolated from ruminal fluid of dairy goat (Capra hircus).</title>
        <authorList>
            <person name="Poothong S."/>
            <person name="Nuengjamnong C."/>
            <person name="Tanasupawat S."/>
        </authorList>
    </citation>
    <scope>NUCLEOTIDE SEQUENCE [LARGE SCALE GENOMIC DNA]</scope>
    <source>
        <strain evidence="4">mPRGC5</strain>
    </source>
</reference>
<dbReference type="Pfam" id="PF12651">
    <property type="entry name" value="RHH_3"/>
    <property type="match status" value="1"/>
</dbReference>
<name>A0A5D6W0F3_9FIRM</name>
<protein>
    <submittedName>
        <fullName evidence="3">AAA family ATPase</fullName>
    </submittedName>
</protein>
<proteinExistence type="predicted"/>
<keyword evidence="4" id="KW-1185">Reference proteome</keyword>
<dbReference type="InterPro" id="IPR050678">
    <property type="entry name" value="DNA_Partitioning_ATPase"/>
</dbReference>
<dbReference type="EMBL" id="VTOY01000016">
    <property type="protein sequence ID" value="TYZ20214.1"/>
    <property type="molecule type" value="Genomic_DNA"/>
</dbReference>
<dbReference type="InterPro" id="IPR025669">
    <property type="entry name" value="AAA_dom"/>
</dbReference>
<sequence>MFLARNNPRVRFVTSISSSLKDKLNVISDVTGLPGSQLIDESILLLTQKYRNRILESGKEGVSVFMAKTIAICSNKGGVGKTTSTAAFADLLGKRDYRVLIIDADPQGNLSKRFGYDPKTYRGDIQLGSAVMNILGDNPRPARDFVMKTQNKNVDIIPNDDRYAAATKALLDAVILGVNAYKILIQELSTDYDYILIDCRPAVDADIAQIMQAVQYLLIPVNAADDSVDGVNTTLGYANQCRRANPDLKVAGIFFEAVNMRTAVAHDYVPQIREAFGDFMLEAIVPHSEDARKAESAHEPVSQTYPSGKATRAYTKLLEEVLTRVG</sequence>
<dbReference type="Proteomes" id="UP000323646">
    <property type="component" value="Unassembled WGS sequence"/>
</dbReference>